<keyword evidence="1" id="KW-0378">Hydrolase</keyword>
<dbReference type="Gene3D" id="3.40.50.1820">
    <property type="entry name" value="alpha/beta hydrolase"/>
    <property type="match status" value="1"/>
</dbReference>
<keyword evidence="4" id="KW-1185">Reference proteome</keyword>
<name>A0ABR0F1E4_ZASCE</name>
<evidence type="ECO:0000256" key="1">
    <source>
        <dbReference type="ARBA" id="ARBA00022801"/>
    </source>
</evidence>
<protein>
    <recommendedName>
        <fullName evidence="2">Alpha/beta hydrolase fold-3 domain-containing protein</fullName>
    </recommendedName>
</protein>
<dbReference type="SUPFAM" id="SSF53474">
    <property type="entry name" value="alpha/beta-Hydrolases"/>
    <property type="match status" value="1"/>
</dbReference>
<dbReference type="PRINTS" id="PR00111">
    <property type="entry name" value="ABHYDROLASE"/>
</dbReference>
<dbReference type="PANTHER" id="PTHR48081">
    <property type="entry name" value="AB HYDROLASE SUPERFAMILY PROTEIN C4A8.06C"/>
    <property type="match status" value="1"/>
</dbReference>
<organism evidence="3 4">
    <name type="scientific">Zasmidium cellare</name>
    <name type="common">Wine cellar mold</name>
    <name type="synonym">Racodium cellare</name>
    <dbReference type="NCBI Taxonomy" id="395010"/>
    <lineage>
        <taxon>Eukaryota</taxon>
        <taxon>Fungi</taxon>
        <taxon>Dikarya</taxon>
        <taxon>Ascomycota</taxon>
        <taxon>Pezizomycotina</taxon>
        <taxon>Dothideomycetes</taxon>
        <taxon>Dothideomycetidae</taxon>
        <taxon>Mycosphaerellales</taxon>
        <taxon>Mycosphaerellaceae</taxon>
        <taxon>Zasmidium</taxon>
    </lineage>
</organism>
<dbReference type="InterPro" id="IPR000073">
    <property type="entry name" value="AB_hydrolase_1"/>
</dbReference>
<evidence type="ECO:0000259" key="2">
    <source>
        <dbReference type="Pfam" id="PF07859"/>
    </source>
</evidence>
<dbReference type="InterPro" id="IPR029058">
    <property type="entry name" value="AB_hydrolase_fold"/>
</dbReference>
<dbReference type="InterPro" id="IPR013094">
    <property type="entry name" value="AB_hydrolase_3"/>
</dbReference>
<sequence>MSKPEPIDGAAIDARFSPFNIINVNYKHVKSVGIPLSILLPKTLKPGKHPITVRWHGGGFGTGHRLFPEWYAEWTLQLSLDHEAIAISPDYRLLPEASGLDILSDAEDFYTWLFDPQGLASLLPEDIVLDLENVLVTGESAGGWHALQAALLHPSKIRAIIAHYPMIDLAAPHFSSQHEKDIFSPPRPQADSSILTSYVENLTGEEVVPNRTPPEGEMNVLIILQQGLYPKYFGPDPRLYPLEQLEKAETFPPTWILHGTGDSVVPVEGTRVFEEAFRERGEREGWGPLKVTYREGAEHGFDLREGDEDGWRREGVQFIEKYWPAKR</sequence>
<feature type="domain" description="Alpha/beta hydrolase fold-3" evidence="2">
    <location>
        <begin position="54"/>
        <end position="179"/>
    </location>
</feature>
<reference evidence="3 4" key="1">
    <citation type="journal article" date="2023" name="G3 (Bethesda)">
        <title>A chromosome-level genome assembly of Zasmidium syzygii isolated from banana leaves.</title>
        <authorList>
            <person name="van Westerhoven A.C."/>
            <person name="Mehrabi R."/>
            <person name="Talebi R."/>
            <person name="Steentjes M.B.F."/>
            <person name="Corcolon B."/>
            <person name="Chong P.A."/>
            <person name="Kema G.H.J."/>
            <person name="Seidl M.F."/>
        </authorList>
    </citation>
    <scope>NUCLEOTIDE SEQUENCE [LARGE SCALE GENOMIC DNA]</scope>
    <source>
        <strain evidence="3 4">P124</strain>
    </source>
</reference>
<dbReference type="InterPro" id="IPR050300">
    <property type="entry name" value="GDXG_lipolytic_enzyme"/>
</dbReference>
<proteinExistence type="predicted"/>
<comment type="caution">
    <text evidence="3">The sequence shown here is derived from an EMBL/GenBank/DDBJ whole genome shotgun (WGS) entry which is preliminary data.</text>
</comment>
<accession>A0ABR0F1E4</accession>
<dbReference type="PANTHER" id="PTHR48081:SF3">
    <property type="entry name" value="ALPHA_BETA HYDROLASE FOLD-3 DOMAIN-CONTAINING PROTEIN"/>
    <property type="match status" value="1"/>
</dbReference>
<gene>
    <name evidence="3" type="ORF">PRZ48_001235</name>
</gene>
<dbReference type="Pfam" id="PF07859">
    <property type="entry name" value="Abhydrolase_3"/>
    <property type="match status" value="1"/>
</dbReference>
<evidence type="ECO:0000313" key="3">
    <source>
        <dbReference type="EMBL" id="KAK4507500.1"/>
    </source>
</evidence>
<evidence type="ECO:0000313" key="4">
    <source>
        <dbReference type="Proteomes" id="UP001305779"/>
    </source>
</evidence>
<dbReference type="EMBL" id="JAXOVC010000001">
    <property type="protein sequence ID" value="KAK4507500.1"/>
    <property type="molecule type" value="Genomic_DNA"/>
</dbReference>
<dbReference type="Proteomes" id="UP001305779">
    <property type="component" value="Unassembled WGS sequence"/>
</dbReference>